<keyword evidence="2" id="KW-1185">Reference proteome</keyword>
<evidence type="ECO:0000313" key="1">
    <source>
        <dbReference type="EMBL" id="MEC3938084.1"/>
    </source>
</evidence>
<accession>A0ABU6I938</accession>
<reference evidence="1 2" key="1">
    <citation type="submission" date="2024-01" db="EMBL/GenBank/DDBJ databases">
        <title>Comparative Genomics of Leclercia adecarboxylata Strains Isolated from Several Sources.</title>
        <authorList>
            <person name="Yescas-Zazueta V."/>
            <person name="Balbuena-Alonso M.G."/>
            <person name="Valencia D."/>
            <person name="Mendez-Pfeiffer P.A."/>
            <person name="Ballesteros-Monrreal M.G."/>
            <person name="Rocha-Gracia R.D.C."/>
            <person name="Barrios-Villa E."/>
        </authorList>
    </citation>
    <scope>NUCLEOTIDE SEQUENCE [LARGE SCALE GENOMIC DNA]</scope>
    <source>
        <strain evidence="1 2">33MEM</strain>
    </source>
</reference>
<evidence type="ECO:0008006" key="3">
    <source>
        <dbReference type="Google" id="ProtNLM"/>
    </source>
</evidence>
<comment type="caution">
    <text evidence="1">The sequence shown here is derived from an EMBL/GenBank/DDBJ whole genome shotgun (WGS) entry which is preliminary data.</text>
</comment>
<dbReference type="Proteomes" id="UP001357437">
    <property type="component" value="Unassembled WGS sequence"/>
</dbReference>
<organism evidence="1 2">
    <name type="scientific">Leclercia adecarboxylata</name>
    <dbReference type="NCBI Taxonomy" id="83655"/>
    <lineage>
        <taxon>Bacteria</taxon>
        <taxon>Pseudomonadati</taxon>
        <taxon>Pseudomonadota</taxon>
        <taxon>Gammaproteobacteria</taxon>
        <taxon>Enterobacterales</taxon>
        <taxon>Enterobacteriaceae</taxon>
        <taxon>Leclercia</taxon>
    </lineage>
</organism>
<name>A0ABU6I938_9ENTR</name>
<dbReference type="RefSeq" id="WP_104677972.1">
    <property type="nucleotide sequence ID" value="NZ_CP102376.1"/>
</dbReference>
<dbReference type="EMBL" id="JAYMCU010000037">
    <property type="protein sequence ID" value="MEC3938084.1"/>
    <property type="molecule type" value="Genomic_DNA"/>
</dbReference>
<protein>
    <recommendedName>
        <fullName evidence="3">ASCH domain-containing protein</fullName>
    </recommendedName>
</protein>
<gene>
    <name evidence="1" type="ORF">VOF76_18130</name>
</gene>
<sequence>MATFDDAQRMERLYPDTFAAPGQTELDSVVVGSSVKVCVERERFWVAVTAVEGDTVTGRINNDLVHTAKHGLRDGDSVTFEKCHIYDVLDEERDQLLAATPFPHEEGEAMCQHIASEFHARGGKADPAVSAALVKEFYAWARLHPEISQQGVMVMQMRISHLSKSH</sequence>
<evidence type="ECO:0000313" key="2">
    <source>
        <dbReference type="Proteomes" id="UP001357437"/>
    </source>
</evidence>
<proteinExistence type="predicted"/>